<dbReference type="PRINTS" id="PR00465">
    <property type="entry name" value="EP450IV"/>
</dbReference>
<protein>
    <submittedName>
        <fullName evidence="12">Uncharacterized protein</fullName>
    </submittedName>
</protein>
<keyword evidence="7 9" id="KW-0503">Monooxygenase</keyword>
<dbReference type="KEGG" id="pgri:PgNI_02064"/>
<evidence type="ECO:0000256" key="5">
    <source>
        <dbReference type="ARBA" id="ARBA00023002"/>
    </source>
</evidence>
<evidence type="ECO:0000256" key="3">
    <source>
        <dbReference type="ARBA" id="ARBA00022617"/>
    </source>
</evidence>
<evidence type="ECO:0000256" key="6">
    <source>
        <dbReference type="ARBA" id="ARBA00023004"/>
    </source>
</evidence>
<evidence type="ECO:0000313" key="12">
    <source>
        <dbReference type="RefSeq" id="XP_030986196.1"/>
    </source>
</evidence>
<gene>
    <name evidence="12" type="ORF">PgNI_02064</name>
</gene>
<evidence type="ECO:0000256" key="1">
    <source>
        <dbReference type="ARBA" id="ARBA00001971"/>
    </source>
</evidence>
<dbReference type="GeneID" id="41957044"/>
<reference evidence="12" key="2">
    <citation type="submission" date="2019-10" db="EMBL/GenBank/DDBJ databases">
        <authorList>
            <consortium name="NCBI Genome Project"/>
        </authorList>
    </citation>
    <scope>NUCLEOTIDE SEQUENCE</scope>
    <source>
        <strain evidence="12">NI907</strain>
    </source>
</reference>
<evidence type="ECO:0000256" key="10">
    <source>
        <dbReference type="SAM" id="Phobius"/>
    </source>
</evidence>
<dbReference type="GO" id="GO:0005506">
    <property type="term" value="F:iron ion binding"/>
    <property type="evidence" value="ECO:0007669"/>
    <property type="project" value="InterPro"/>
</dbReference>
<keyword evidence="5 9" id="KW-0560">Oxidoreductase</keyword>
<name>A0A6P8BGN5_PYRGI</name>
<accession>A0A6P8BGN5</accession>
<sequence>MSFASSNITQPLVILQDGSGISALYILSALVVSFYTLFAYSNKEIYPNIPRVGPKGLARLTWTTQKVDFVINARERLREGSERYPDRPYKIFTDMGDILVIPPHYMEELKLLASMDFKASASDVSQSFCGRFRVDTDLEYRICTHSLIGPLSLEACAAVEDNLKASDEYYEISLDTVSLLVSRMGSRVFMGPELSADPRWPKASTDYVQAAFATAYLISIFPRVIRPYISWLLPPTYLVRHRMARCQAILKPHIENRAAAKAAAAARGEPDPYNSAIEWFERECSPDHNPTDYQITLNLVAIHTTSDLLFQALIDIAKHPEIIAPLREELINVLPSTGLNKAGLSKLELMDSCFKETQRCRPVATALFRRLALSDVKLSDGFVVKKGSKVIVDANRLQSPELYEDPDKWDPYRFMRLRRVPGEEGRASLVSSTQSHFGFGYGIHACPGRFFAANLVKVAMAHLLLKYDFAIPEGQRELGGMVIGSNHVAHPKARLLIKSRRPEIDIDSLPI</sequence>
<evidence type="ECO:0000256" key="4">
    <source>
        <dbReference type="ARBA" id="ARBA00022723"/>
    </source>
</evidence>
<dbReference type="CDD" id="cd11041">
    <property type="entry name" value="CYP503A1-like"/>
    <property type="match status" value="1"/>
</dbReference>
<evidence type="ECO:0000256" key="8">
    <source>
        <dbReference type="PIRSR" id="PIRSR602403-1"/>
    </source>
</evidence>
<evidence type="ECO:0000313" key="11">
    <source>
        <dbReference type="Proteomes" id="UP000515153"/>
    </source>
</evidence>
<dbReference type="RefSeq" id="XP_030986196.1">
    <property type="nucleotide sequence ID" value="XM_031122132.1"/>
</dbReference>
<dbReference type="GO" id="GO:0016705">
    <property type="term" value="F:oxidoreductase activity, acting on paired donors, with incorporation or reduction of molecular oxygen"/>
    <property type="evidence" value="ECO:0007669"/>
    <property type="project" value="InterPro"/>
</dbReference>
<keyword evidence="6 8" id="KW-0408">Iron</keyword>
<evidence type="ECO:0000256" key="9">
    <source>
        <dbReference type="RuleBase" id="RU000461"/>
    </source>
</evidence>
<dbReference type="PANTHER" id="PTHR46206">
    <property type="entry name" value="CYTOCHROME P450"/>
    <property type="match status" value="1"/>
</dbReference>
<keyword evidence="10" id="KW-1133">Transmembrane helix</keyword>
<keyword evidence="4 8" id="KW-0479">Metal-binding</keyword>
<evidence type="ECO:0000256" key="7">
    <source>
        <dbReference type="ARBA" id="ARBA00023033"/>
    </source>
</evidence>
<dbReference type="SUPFAM" id="SSF48264">
    <property type="entry name" value="Cytochrome P450"/>
    <property type="match status" value="1"/>
</dbReference>
<comment type="cofactor">
    <cofactor evidence="1 8">
        <name>heme</name>
        <dbReference type="ChEBI" id="CHEBI:30413"/>
    </cofactor>
</comment>
<dbReference type="GO" id="GO:0020037">
    <property type="term" value="F:heme binding"/>
    <property type="evidence" value="ECO:0007669"/>
    <property type="project" value="InterPro"/>
</dbReference>
<keyword evidence="3 8" id="KW-0349">Heme</keyword>
<reference evidence="12" key="1">
    <citation type="journal article" date="2019" name="Mol. Biol. Evol.">
        <title>Blast fungal genomes show frequent chromosomal changes, gene gains and losses, and effector gene turnover.</title>
        <authorList>
            <person name="Gomez Luciano L.B."/>
            <person name="Jason Tsai I."/>
            <person name="Chuma I."/>
            <person name="Tosa Y."/>
            <person name="Chen Y.H."/>
            <person name="Li J.Y."/>
            <person name="Li M.Y."/>
            <person name="Jade Lu M.Y."/>
            <person name="Nakayashiki H."/>
            <person name="Li W.H."/>
        </authorList>
    </citation>
    <scope>NUCLEOTIDE SEQUENCE</scope>
    <source>
        <strain evidence="12">NI907</strain>
    </source>
</reference>
<dbReference type="InterPro" id="IPR001128">
    <property type="entry name" value="Cyt_P450"/>
</dbReference>
<dbReference type="Gene3D" id="1.10.630.10">
    <property type="entry name" value="Cytochrome P450"/>
    <property type="match status" value="1"/>
</dbReference>
<proteinExistence type="inferred from homology"/>
<dbReference type="InterPro" id="IPR036396">
    <property type="entry name" value="Cyt_P450_sf"/>
</dbReference>
<keyword evidence="11" id="KW-1185">Reference proteome</keyword>
<feature type="binding site" description="axial binding residue" evidence="8">
    <location>
        <position position="446"/>
    </location>
    <ligand>
        <name>heme</name>
        <dbReference type="ChEBI" id="CHEBI:30413"/>
    </ligand>
    <ligandPart>
        <name>Fe</name>
        <dbReference type="ChEBI" id="CHEBI:18248"/>
    </ligandPart>
</feature>
<dbReference type="Pfam" id="PF00067">
    <property type="entry name" value="p450"/>
    <property type="match status" value="1"/>
</dbReference>
<feature type="transmembrane region" description="Helical" evidence="10">
    <location>
        <begin position="20"/>
        <end position="41"/>
    </location>
</feature>
<organism evidence="11 12">
    <name type="scientific">Pyricularia grisea</name>
    <name type="common">Crabgrass-specific blast fungus</name>
    <name type="synonym">Magnaporthe grisea</name>
    <dbReference type="NCBI Taxonomy" id="148305"/>
    <lineage>
        <taxon>Eukaryota</taxon>
        <taxon>Fungi</taxon>
        <taxon>Dikarya</taxon>
        <taxon>Ascomycota</taxon>
        <taxon>Pezizomycotina</taxon>
        <taxon>Sordariomycetes</taxon>
        <taxon>Sordariomycetidae</taxon>
        <taxon>Magnaporthales</taxon>
        <taxon>Pyriculariaceae</taxon>
        <taxon>Pyricularia</taxon>
    </lineage>
</organism>
<dbReference type="AlphaFoldDB" id="A0A6P8BGN5"/>
<evidence type="ECO:0000256" key="2">
    <source>
        <dbReference type="ARBA" id="ARBA00010617"/>
    </source>
</evidence>
<dbReference type="InterPro" id="IPR002403">
    <property type="entry name" value="Cyt_P450_E_grp-IV"/>
</dbReference>
<keyword evidence="10" id="KW-0812">Transmembrane</keyword>
<reference evidence="12" key="3">
    <citation type="submission" date="2025-08" db="UniProtKB">
        <authorList>
            <consortium name="RefSeq"/>
        </authorList>
    </citation>
    <scope>IDENTIFICATION</scope>
    <source>
        <strain evidence="12">NI907</strain>
    </source>
</reference>
<comment type="similarity">
    <text evidence="2 9">Belongs to the cytochrome P450 family.</text>
</comment>
<keyword evidence="10" id="KW-0472">Membrane</keyword>
<dbReference type="GO" id="GO:0004497">
    <property type="term" value="F:monooxygenase activity"/>
    <property type="evidence" value="ECO:0007669"/>
    <property type="project" value="UniProtKB-KW"/>
</dbReference>
<dbReference type="PROSITE" id="PS00086">
    <property type="entry name" value="CYTOCHROME_P450"/>
    <property type="match status" value="1"/>
</dbReference>
<dbReference type="InterPro" id="IPR017972">
    <property type="entry name" value="Cyt_P450_CS"/>
</dbReference>
<dbReference type="PANTHER" id="PTHR46206:SF2">
    <property type="entry name" value="CYTOCHROME P450 MONOOXYGENASE AUSG-RELATED"/>
    <property type="match status" value="1"/>
</dbReference>
<dbReference type="Proteomes" id="UP000515153">
    <property type="component" value="Unplaced"/>
</dbReference>